<evidence type="ECO:0000256" key="1">
    <source>
        <dbReference type="PROSITE-ProRule" id="PRU00285"/>
    </source>
</evidence>
<comment type="caution">
    <text evidence="4">The sequence shown here is derived from an EMBL/GenBank/DDBJ whole genome shotgun (WGS) entry which is preliminary data.</text>
</comment>
<evidence type="ECO:0000256" key="2">
    <source>
        <dbReference type="RuleBase" id="RU003616"/>
    </source>
</evidence>
<accession>A0A4R7KE97</accession>
<dbReference type="InterPro" id="IPR002068">
    <property type="entry name" value="A-crystallin/Hsp20_dom"/>
</dbReference>
<organism evidence="4 5">
    <name type="scientific">Fonticella tunisiensis</name>
    <dbReference type="NCBI Taxonomy" id="1096341"/>
    <lineage>
        <taxon>Bacteria</taxon>
        <taxon>Bacillati</taxon>
        <taxon>Bacillota</taxon>
        <taxon>Clostridia</taxon>
        <taxon>Eubacteriales</taxon>
        <taxon>Clostridiaceae</taxon>
        <taxon>Fonticella</taxon>
    </lineage>
</organism>
<evidence type="ECO:0000259" key="3">
    <source>
        <dbReference type="PROSITE" id="PS01031"/>
    </source>
</evidence>
<dbReference type="RefSeq" id="WP_133628616.1">
    <property type="nucleotide sequence ID" value="NZ_SOAZ01000017.1"/>
</dbReference>
<name>A0A4R7KE97_9CLOT</name>
<sequence length="136" mass="15526">MFNLIPQGGNPGSNFLANMLIDIFNNLLFAPTISLNEGIMSIDIRETKDAYFVQANLPGVTKEGINVEYNNNYLTITANRNEYVENRNGAFIRYQRYVGGIRKSFYIEDVDPSRIDGRFENGVLKLVLPKRKNENK</sequence>
<evidence type="ECO:0000313" key="5">
    <source>
        <dbReference type="Proteomes" id="UP000295325"/>
    </source>
</evidence>
<keyword evidence="5" id="KW-1185">Reference proteome</keyword>
<dbReference type="AlphaFoldDB" id="A0A4R7KE97"/>
<comment type="similarity">
    <text evidence="1 2">Belongs to the small heat shock protein (HSP20) family.</text>
</comment>
<proteinExistence type="inferred from homology"/>
<dbReference type="Pfam" id="PF00011">
    <property type="entry name" value="HSP20"/>
    <property type="match status" value="1"/>
</dbReference>
<dbReference type="SUPFAM" id="SSF49764">
    <property type="entry name" value="HSP20-like chaperones"/>
    <property type="match status" value="1"/>
</dbReference>
<dbReference type="PANTHER" id="PTHR11527">
    <property type="entry name" value="HEAT-SHOCK PROTEIN 20 FAMILY MEMBER"/>
    <property type="match status" value="1"/>
</dbReference>
<dbReference type="InterPro" id="IPR008978">
    <property type="entry name" value="HSP20-like_chaperone"/>
</dbReference>
<protein>
    <submittedName>
        <fullName evidence="4">HSP20 family protein</fullName>
    </submittedName>
</protein>
<dbReference type="PROSITE" id="PS01031">
    <property type="entry name" value="SHSP"/>
    <property type="match status" value="1"/>
</dbReference>
<dbReference type="InterPro" id="IPR031107">
    <property type="entry name" value="Small_HSP"/>
</dbReference>
<feature type="domain" description="SHSP" evidence="3">
    <location>
        <begin position="33"/>
        <end position="136"/>
    </location>
</feature>
<dbReference type="OrthoDB" id="9811615at2"/>
<reference evidence="4 5" key="1">
    <citation type="submission" date="2019-03" db="EMBL/GenBank/DDBJ databases">
        <title>Genomic Encyclopedia of Type Strains, Phase IV (KMG-IV): sequencing the most valuable type-strain genomes for metagenomic binning, comparative biology and taxonomic classification.</title>
        <authorList>
            <person name="Goeker M."/>
        </authorList>
    </citation>
    <scope>NUCLEOTIDE SEQUENCE [LARGE SCALE GENOMIC DNA]</scope>
    <source>
        <strain evidence="4 5">DSM 24455</strain>
    </source>
</reference>
<dbReference type="EMBL" id="SOAZ01000017">
    <property type="protein sequence ID" value="TDT51881.1"/>
    <property type="molecule type" value="Genomic_DNA"/>
</dbReference>
<dbReference type="Proteomes" id="UP000295325">
    <property type="component" value="Unassembled WGS sequence"/>
</dbReference>
<evidence type="ECO:0000313" key="4">
    <source>
        <dbReference type="EMBL" id="TDT51881.1"/>
    </source>
</evidence>
<gene>
    <name evidence="4" type="ORF">EDD71_11716</name>
</gene>
<dbReference type="Gene3D" id="2.60.40.790">
    <property type="match status" value="1"/>
</dbReference>
<dbReference type="CDD" id="cd06471">
    <property type="entry name" value="ACD_LpsHSP_like"/>
    <property type="match status" value="1"/>
</dbReference>